<sequence>MGLFSSPIKTMDDLYLHTIQDIYYAEAQIAKALPKMMDQAANPQLKAAFQRHLGETQEQVRRLERVFGLLGQPAKGATCPAINGIIEEAEELLSDCDDPAVRDAAMLAAAQAVEHYEISRYGTLIAWSKQAGRSDVADLLSETLAEEKATDETLSALAEKSVNRQAEAATA</sequence>
<dbReference type="InterPro" id="IPR010287">
    <property type="entry name" value="DUF892_YciF-like"/>
</dbReference>
<organism evidence="1 2">
    <name type="scientific">Enterovirga rhinocerotis</name>
    <dbReference type="NCBI Taxonomy" id="1339210"/>
    <lineage>
        <taxon>Bacteria</taxon>
        <taxon>Pseudomonadati</taxon>
        <taxon>Pseudomonadota</taxon>
        <taxon>Alphaproteobacteria</taxon>
        <taxon>Hyphomicrobiales</taxon>
        <taxon>Methylobacteriaceae</taxon>
        <taxon>Enterovirga</taxon>
    </lineage>
</organism>
<name>A0A4V3DYN5_9HYPH</name>
<dbReference type="Proteomes" id="UP000295122">
    <property type="component" value="Unassembled WGS sequence"/>
</dbReference>
<accession>A0A4V3DYN5</accession>
<keyword evidence="2" id="KW-1185">Reference proteome</keyword>
<dbReference type="Gene3D" id="1.20.1260.10">
    <property type="match status" value="1"/>
</dbReference>
<dbReference type="OrthoDB" id="9795056at2"/>
<evidence type="ECO:0000313" key="1">
    <source>
        <dbReference type="EMBL" id="TDR93339.1"/>
    </source>
</evidence>
<reference evidence="1 2" key="1">
    <citation type="submission" date="2019-03" db="EMBL/GenBank/DDBJ databases">
        <title>Genomic Encyclopedia of Type Strains, Phase IV (KMG-IV): sequencing the most valuable type-strain genomes for metagenomic binning, comparative biology and taxonomic classification.</title>
        <authorList>
            <person name="Goeker M."/>
        </authorList>
    </citation>
    <scope>NUCLEOTIDE SEQUENCE [LARGE SCALE GENOMIC DNA]</scope>
    <source>
        <strain evidence="1 2">DSM 25903</strain>
    </source>
</reference>
<comment type="caution">
    <text evidence="1">The sequence shown here is derived from an EMBL/GenBank/DDBJ whole genome shotgun (WGS) entry which is preliminary data.</text>
</comment>
<dbReference type="RefSeq" id="WP_133768346.1">
    <property type="nucleotide sequence ID" value="NZ_SNZR01000011.1"/>
</dbReference>
<dbReference type="SUPFAM" id="SSF47240">
    <property type="entry name" value="Ferritin-like"/>
    <property type="match status" value="1"/>
</dbReference>
<dbReference type="InterPro" id="IPR009078">
    <property type="entry name" value="Ferritin-like_SF"/>
</dbReference>
<dbReference type="Pfam" id="PF05974">
    <property type="entry name" value="DUF892"/>
    <property type="match status" value="1"/>
</dbReference>
<gene>
    <name evidence="1" type="ORF">EV668_0597</name>
</gene>
<dbReference type="PANTHER" id="PTHR30565:SF9">
    <property type="entry name" value="PROTEIN YCIF"/>
    <property type="match status" value="1"/>
</dbReference>
<evidence type="ECO:0000313" key="2">
    <source>
        <dbReference type="Proteomes" id="UP000295122"/>
    </source>
</evidence>
<dbReference type="CDD" id="cd07909">
    <property type="entry name" value="YciF"/>
    <property type="match status" value="1"/>
</dbReference>
<protein>
    <submittedName>
        <fullName evidence="1">Ferritin-like metal-binding protein YciE</fullName>
    </submittedName>
</protein>
<dbReference type="PANTHER" id="PTHR30565">
    <property type="entry name" value="PROTEIN YCIF"/>
    <property type="match status" value="1"/>
</dbReference>
<dbReference type="EMBL" id="SNZR01000011">
    <property type="protein sequence ID" value="TDR93339.1"/>
    <property type="molecule type" value="Genomic_DNA"/>
</dbReference>
<proteinExistence type="predicted"/>
<dbReference type="InterPro" id="IPR047114">
    <property type="entry name" value="YciF"/>
</dbReference>
<dbReference type="AlphaFoldDB" id="A0A4V3DYN5"/>
<dbReference type="InterPro" id="IPR012347">
    <property type="entry name" value="Ferritin-like"/>
</dbReference>